<dbReference type="EMBL" id="ACQA01000002">
    <property type="protein sequence ID" value="EEQ94434.1"/>
    <property type="molecule type" value="Genomic_DNA"/>
</dbReference>
<feature type="region of interest" description="Disordered" evidence="1">
    <location>
        <begin position="481"/>
        <end position="503"/>
    </location>
</feature>
<feature type="compositionally biased region" description="Acidic residues" evidence="1">
    <location>
        <begin position="488"/>
        <end position="503"/>
    </location>
</feature>
<sequence length="532" mass="60501">MHQASIEGRLMAERKYKVDKVAIRTEDGTKVELWTAPDGDQQLVMVLGKKALEFAEFHRNGIPEPEGLQLPHVLAKYYANERKLVTFPCSTKPNKYVYDPKYDFRSITFENQQPLQLNADTTIVHGLPSGFEPNPMDGFGLYYPLRFIFKVFEQTLGVEDITMCDDEHMSFKDGVVRFPIFKYHFVRTAINRAHRAALDFANDEKKSYLRSEILSELMPGYQIQGSFQRSAYDLDRSLKAALSGTTRLRRSNENAIAAVRTIRSAARSVVKESPAEILELNREIELVTLESLIQLLAEKLDRSLAESYWQKLLMRNPFILKLAFGLPVAIFGEQVSVGGADFKGKGGKIADFLVDSGLLGNLAVIEIKRPSTNLLQANPYREGIFAPSREIVGSVNQVLDQRFQLQQSINDKKIHSKTYDVFAFAVQCIIIAGRVPNDEDRRKSFELFRSNLRDVLVITFDELLHKLKALYEFLQANPVEGASPLDPDTPEAEDEETFSDDVDYEEDKHFEEFIARHADDDEQASRSLQRNA</sequence>
<evidence type="ECO:0000313" key="4">
    <source>
        <dbReference type="Proteomes" id="UP000004386"/>
    </source>
</evidence>
<proteinExistence type="predicted"/>
<gene>
    <name evidence="3" type="ORF">OINT_2001663</name>
</gene>
<dbReference type="InterPro" id="IPR025359">
    <property type="entry name" value="SduA_C"/>
</dbReference>
<evidence type="ECO:0000256" key="1">
    <source>
        <dbReference type="SAM" id="MobiDB-lite"/>
    </source>
</evidence>
<dbReference type="AlphaFoldDB" id="C4WQ93"/>
<dbReference type="HOGENOM" id="CLU_038463_0_0_5"/>
<accession>C4WQ93</accession>
<comment type="caution">
    <text evidence="3">The sequence shown here is derived from an EMBL/GenBank/DDBJ whole genome shotgun (WGS) entry which is preliminary data.</text>
</comment>
<evidence type="ECO:0000313" key="3">
    <source>
        <dbReference type="EMBL" id="EEQ94434.1"/>
    </source>
</evidence>
<protein>
    <recommendedName>
        <fullName evidence="2">Shedu protein SduA C-terminal domain-containing protein</fullName>
    </recommendedName>
</protein>
<name>C4WQ93_9HYPH</name>
<evidence type="ECO:0000259" key="2">
    <source>
        <dbReference type="Pfam" id="PF14082"/>
    </source>
</evidence>
<dbReference type="Pfam" id="PF14082">
    <property type="entry name" value="SduA_C"/>
    <property type="match status" value="1"/>
</dbReference>
<dbReference type="Proteomes" id="UP000004386">
    <property type="component" value="Unassembled WGS sequence"/>
</dbReference>
<feature type="domain" description="Shedu protein SduA C-terminal" evidence="2">
    <location>
        <begin position="305"/>
        <end position="464"/>
    </location>
</feature>
<reference evidence="3 4" key="1">
    <citation type="submission" date="2009-05" db="EMBL/GenBank/DDBJ databases">
        <authorList>
            <person name="Setubal J.C."/>
            <person name="Boyle S."/>
            <person name="Crasta O.R."/>
            <person name="Gillespie J.J."/>
            <person name="Kenyon R.W."/>
            <person name="Lu J."/>
            <person name="Mane S."/>
            <person name="Nagrani S."/>
            <person name="Shallom J.M."/>
            <person name="Shallom S."/>
            <person name="Shukla M."/>
            <person name="Snyder E.E."/>
            <person name="Sobral B.W."/>
            <person name="Wattam A.R."/>
            <person name="Will R."/>
            <person name="Williams K."/>
            <person name="Yoo H."/>
            <person name="Munk C."/>
            <person name="Tapia R."/>
            <person name="Green L."/>
            <person name="Rogers Y."/>
            <person name="Detter J.C."/>
            <person name="Bruce D."/>
            <person name="Brettin T.S."/>
            <person name="Tsolis R."/>
        </authorList>
    </citation>
    <scope>NUCLEOTIDE SEQUENCE [LARGE SCALE GENOMIC DNA]</scope>
    <source>
        <strain evidence="3 4">LMG 3301</strain>
    </source>
</reference>
<organism evidence="3 4">
    <name type="scientific">Brucella intermedia LMG 3301</name>
    <dbReference type="NCBI Taxonomy" id="641118"/>
    <lineage>
        <taxon>Bacteria</taxon>
        <taxon>Pseudomonadati</taxon>
        <taxon>Pseudomonadota</taxon>
        <taxon>Alphaproteobacteria</taxon>
        <taxon>Hyphomicrobiales</taxon>
        <taxon>Brucellaceae</taxon>
        <taxon>Brucella/Ochrobactrum group</taxon>
        <taxon>Brucella</taxon>
    </lineage>
</organism>